<evidence type="ECO:0000313" key="2">
    <source>
        <dbReference type="EMBL" id="VTZ50546.1"/>
    </source>
</evidence>
<evidence type="ECO:0000256" key="1">
    <source>
        <dbReference type="SAM" id="MobiDB-lite"/>
    </source>
</evidence>
<dbReference type="AlphaFoldDB" id="A0A8B6M6T3"/>
<evidence type="ECO:0000313" key="3">
    <source>
        <dbReference type="Proteomes" id="UP000485880"/>
    </source>
</evidence>
<dbReference type="EMBL" id="CABFMQ020000082">
    <property type="protein sequence ID" value="VTZ50546.1"/>
    <property type="molecule type" value="Genomic_DNA"/>
</dbReference>
<dbReference type="Proteomes" id="UP000485880">
    <property type="component" value="Unassembled WGS sequence"/>
</dbReference>
<feature type="region of interest" description="Disordered" evidence="1">
    <location>
        <begin position="59"/>
        <end position="115"/>
    </location>
</feature>
<reference evidence="2 3" key="1">
    <citation type="submission" date="2019-05" db="EMBL/GenBank/DDBJ databases">
        <authorList>
            <person name="Farhan Ul Haque M."/>
        </authorList>
    </citation>
    <scope>NUCLEOTIDE SEQUENCE [LARGE SCALE GENOMIC DNA]</scope>
    <source>
        <strain evidence="2">2</strain>
    </source>
</reference>
<accession>A0A8B6M6T3</accession>
<protein>
    <submittedName>
        <fullName evidence="2">Uncharacterized protein</fullName>
    </submittedName>
</protein>
<name>A0A8B6M6T3_METTU</name>
<comment type="caution">
    <text evidence="2">The sequence shown here is derived from an EMBL/GenBank/DDBJ whole genome shotgun (WGS) entry which is preliminary data.</text>
</comment>
<keyword evidence="3" id="KW-1185">Reference proteome</keyword>
<feature type="compositionally biased region" description="Polar residues" evidence="1">
    <location>
        <begin position="87"/>
        <end position="100"/>
    </location>
</feature>
<sequence length="115" mass="12276">MIVVWGAAAFTAAGLADEALTLAALCFFATPSGFFAGTAFLTTLESPPAIFAIRQIDAAAPQSDARTASPRYCPTRNRPRAPRSDDSNGSPTTSFRSTKFLTGPDLVLRQRLQRP</sequence>
<proteinExistence type="predicted"/>
<organism evidence="2 3">
    <name type="scientific">Methylocella tundrae</name>
    <dbReference type="NCBI Taxonomy" id="227605"/>
    <lineage>
        <taxon>Bacteria</taxon>
        <taxon>Pseudomonadati</taxon>
        <taxon>Pseudomonadota</taxon>
        <taxon>Alphaproteobacteria</taxon>
        <taxon>Hyphomicrobiales</taxon>
        <taxon>Beijerinckiaceae</taxon>
        <taxon>Methylocella</taxon>
    </lineage>
</organism>
<gene>
    <name evidence="2" type="ORF">MPC4_250054</name>
</gene>